<comment type="caution">
    <text evidence="1">The sequence shown here is derived from an EMBL/GenBank/DDBJ whole genome shotgun (WGS) entry which is preliminary data.</text>
</comment>
<evidence type="ECO:0000313" key="2">
    <source>
        <dbReference type="Proteomes" id="UP000218842"/>
    </source>
</evidence>
<dbReference type="EMBL" id="LBGZ01000122">
    <property type="protein sequence ID" value="PBJ31691.1"/>
    <property type="molecule type" value="Genomic_DNA"/>
</dbReference>
<gene>
    <name evidence="1" type="ORF">XV03_19495</name>
</gene>
<organism evidence="1 2">
    <name type="scientific">Mycobacterium avium subsp. hominissuis</name>
    <dbReference type="NCBI Taxonomy" id="439334"/>
    <lineage>
        <taxon>Bacteria</taxon>
        <taxon>Bacillati</taxon>
        <taxon>Actinomycetota</taxon>
        <taxon>Actinomycetes</taxon>
        <taxon>Mycobacteriales</taxon>
        <taxon>Mycobacteriaceae</taxon>
        <taxon>Mycobacterium</taxon>
        <taxon>Mycobacterium avium complex (MAC)</taxon>
    </lineage>
</organism>
<protein>
    <submittedName>
        <fullName evidence="1">Uncharacterized protein</fullName>
    </submittedName>
</protein>
<reference evidence="1 2" key="1">
    <citation type="journal article" date="2017" name="Genome Biol. Evol.">
        <title>Population Structure and Local Adaptation of MAC Lung Disease Agent Mycobacterium avium subsp. hominissuis.</title>
        <authorList>
            <person name="Yano H."/>
            <person name="Iwamoto T."/>
            <person name="Nishiuchi Y."/>
            <person name="Nakajima C."/>
            <person name="Starkova D.A."/>
            <person name="Mokrousov I."/>
            <person name="Narvskaya O."/>
            <person name="Yoshida S."/>
            <person name="Arikawa K."/>
            <person name="Nakanishi N."/>
            <person name="Osaki K."/>
            <person name="Nakagawa I."/>
            <person name="Ato M."/>
            <person name="Suzuki Y."/>
            <person name="Maruyama F."/>
        </authorList>
    </citation>
    <scope>NUCLEOTIDE SEQUENCE [LARGE SCALE GENOMIC DNA]</scope>
    <source>
        <strain evidence="1 2">OCU466</strain>
    </source>
</reference>
<dbReference type="AlphaFoldDB" id="A0A2A3L5B0"/>
<dbReference type="Proteomes" id="UP000218842">
    <property type="component" value="Unassembled WGS sequence"/>
</dbReference>
<proteinExistence type="predicted"/>
<name>A0A2A3L5B0_MYCAV</name>
<evidence type="ECO:0000313" key="1">
    <source>
        <dbReference type="EMBL" id="PBJ31691.1"/>
    </source>
</evidence>
<accession>A0A2A3L5B0</accession>
<sequence>MPNRPFRRQQLHARRSAEVVARTPELRAYHRAGFFTDGRRATWEYPRITPEGEQMDFVEVMEIEDGLIRAPRGVFTLTHHGAR</sequence>